<reference evidence="2" key="1">
    <citation type="submission" date="2015-08" db="EMBL/GenBank/DDBJ databases">
        <authorList>
            <person name="Babu N.S."/>
            <person name="Beckwith C.J."/>
            <person name="Beseler K.G."/>
            <person name="Brison A."/>
            <person name="Carone J.V."/>
            <person name="Caskin T.P."/>
            <person name="Diamond M."/>
            <person name="Durham M.E."/>
            <person name="Foxe J.M."/>
            <person name="Go M."/>
            <person name="Henderson B.A."/>
            <person name="Jones I.B."/>
            <person name="McGettigan J.A."/>
            <person name="Micheletti S.J."/>
            <person name="Nasrallah M.E."/>
            <person name="Ortiz D."/>
            <person name="Piller C.R."/>
            <person name="Privatt S.R."/>
            <person name="Schneider S.L."/>
            <person name="Sharp S."/>
            <person name="Smith T.C."/>
            <person name="Stanton J.D."/>
            <person name="Ullery H.E."/>
            <person name="Wilson R.J."/>
            <person name="Serrano M.G."/>
            <person name="Buck G."/>
            <person name="Lee V."/>
            <person name="Wang Y."/>
            <person name="Carvalho R."/>
            <person name="Voegtly L."/>
            <person name="Shi R."/>
            <person name="Duckworth R."/>
            <person name="Johnson A."/>
            <person name="Loviza R."/>
            <person name="Walstead R."/>
            <person name="Shah Z."/>
            <person name="Kiflezghi M."/>
            <person name="Wade K."/>
            <person name="Ball S.L."/>
            <person name="Bradley K.W."/>
            <person name="Asai D.J."/>
            <person name="Bowman C.A."/>
            <person name="Russell D.A."/>
            <person name="Pope W.H."/>
            <person name="Jacobs-Sera D."/>
            <person name="Hendrix R.W."/>
            <person name="Hatfull G.F."/>
        </authorList>
    </citation>
    <scope>NUCLEOTIDE SEQUENCE</scope>
</reference>
<dbReference type="EMBL" id="GDKF01000492">
    <property type="protein sequence ID" value="JAT78130.1"/>
    <property type="molecule type" value="Transcribed_RNA"/>
</dbReference>
<organism evidence="2">
    <name type="scientific">Auxenochlorella protothecoides</name>
    <name type="common">Green microalga</name>
    <name type="synonym">Chlorella protothecoides</name>
    <dbReference type="NCBI Taxonomy" id="3075"/>
    <lineage>
        <taxon>Eukaryota</taxon>
        <taxon>Viridiplantae</taxon>
        <taxon>Chlorophyta</taxon>
        <taxon>core chlorophytes</taxon>
        <taxon>Trebouxiophyceae</taxon>
        <taxon>Chlorellales</taxon>
        <taxon>Chlorellaceae</taxon>
        <taxon>Auxenochlorella</taxon>
    </lineage>
</organism>
<proteinExistence type="predicted"/>
<accession>A0A1D2AFZ5</accession>
<evidence type="ECO:0000313" key="2">
    <source>
        <dbReference type="EMBL" id="JAT78130.1"/>
    </source>
</evidence>
<dbReference type="AlphaFoldDB" id="A0A1D2AFZ5"/>
<evidence type="ECO:0000256" key="1">
    <source>
        <dbReference type="SAM" id="MobiDB-lite"/>
    </source>
</evidence>
<feature type="region of interest" description="Disordered" evidence="1">
    <location>
        <begin position="197"/>
        <end position="262"/>
    </location>
</feature>
<gene>
    <name evidence="2" type="ORF">g.10014</name>
</gene>
<sequence length="523" mass="55745">MATLPLGQLIHAHRSTHDISMMMTSNGRSLTHRVEMQRKRLRGMVRVAARHASMHPTGPHALPLRALSSTVSELASGITVPKAVLEAWSLIAHRAQKAMQQVWGLAQHPQALQLFSSTHRAAQQAACAAARVLQEVSDLLAHSLSALGRLVQPARLRQWLAVPRETFKALQASLNRLAADLARKIKHVQAEWRDALLGSPGQQSDAEESKGATLGGPRRGGRMHGPSDRRPRHRRRHRGALQRNYVAAAPERAKESATGTKGPIPWTGAAAVAGRVRGSWTAVSQALPRLPAPVVPTPAICLGAALLCAASLALARSRAARRRSAAARAAAAAASAAASRPDLRALSNRLSRVLSPVQAAASTDATVFQAVSRKGRVLAAGADTDAAQGACAEANGAAPGPAGEMQPASPPTDRLATVSDVPLNPFTPGAGGNFAQGDAVEESNPFLTSIADLDGLRADIRRSSSPIPGVLEEMEMDEHARKTWERFLKQTKSQVQQSKWWDPSMKQEALPQNWIDFSAGDEQ</sequence>
<feature type="compositionally biased region" description="Basic residues" evidence="1">
    <location>
        <begin position="230"/>
        <end position="240"/>
    </location>
</feature>
<protein>
    <submittedName>
        <fullName evidence="2">Uncharacterized protein</fullName>
    </submittedName>
</protein>
<name>A0A1D2AFZ5_AUXPR</name>